<sequence length="120" mass="14755">MRYHEMPPREWTSYYGSVYRCNHPVYRVCTLYREGSKGLCVIQQRYNEKTKATYWSAIDPWLTDKIYLRNGFKEYFDSHAKRRNQNGEYPTVTVRQIMWALRMKPIKRERWETVFDRSLI</sequence>
<proteinExistence type="predicted"/>
<keyword evidence="2" id="KW-1185">Reference proteome</keyword>
<organism evidence="1 2">
    <name type="scientific">Faecalibacterium hattorii</name>
    <dbReference type="NCBI Taxonomy" id="2935520"/>
    <lineage>
        <taxon>Bacteria</taxon>
        <taxon>Bacillati</taxon>
        <taxon>Bacillota</taxon>
        <taxon>Clostridia</taxon>
        <taxon>Eubacteriales</taxon>
        <taxon>Oscillospiraceae</taxon>
        <taxon>Faecalibacterium</taxon>
    </lineage>
</organism>
<evidence type="ECO:0000313" key="2">
    <source>
        <dbReference type="Proteomes" id="UP000250429"/>
    </source>
</evidence>
<evidence type="ECO:0000313" key="1">
    <source>
        <dbReference type="EMBL" id="RAW63534.1"/>
    </source>
</evidence>
<protein>
    <submittedName>
        <fullName evidence="1">Uncharacterized protein</fullName>
    </submittedName>
</protein>
<dbReference type="AlphaFoldDB" id="A0A329UQ67"/>
<dbReference type="EMBL" id="PRLC01000001">
    <property type="protein sequence ID" value="RAW63534.1"/>
    <property type="molecule type" value="Genomic_DNA"/>
</dbReference>
<comment type="caution">
    <text evidence="1">The sequence shown here is derived from an EMBL/GenBank/DDBJ whole genome shotgun (WGS) entry which is preliminary data.</text>
</comment>
<dbReference type="Proteomes" id="UP000250429">
    <property type="component" value="Unassembled WGS sequence"/>
</dbReference>
<dbReference type="RefSeq" id="WP_112143301.1">
    <property type="nucleotide sequence ID" value="NZ_PRLC01000001.1"/>
</dbReference>
<reference evidence="1 2" key="1">
    <citation type="submission" date="2018-02" db="EMBL/GenBank/DDBJ databases">
        <title>Complete genome sequencing of Faecalibacterium prausnitzii strains isolated from the human gut.</title>
        <authorList>
            <person name="Fitzgerald B.C."/>
            <person name="Shkoporov A.N."/>
            <person name="Ross P.R."/>
            <person name="Hill C."/>
        </authorList>
    </citation>
    <scope>NUCLEOTIDE SEQUENCE [LARGE SCALE GENOMIC DNA]</scope>
    <source>
        <strain evidence="1 2">APC922/41-1</strain>
    </source>
</reference>
<accession>A0A329UQ67</accession>
<name>A0A329UQ67_9FIRM</name>
<gene>
    <name evidence="1" type="ORF">C4N23_00525</name>
</gene>